<protein>
    <submittedName>
        <fullName evidence="5">Inosine-uridine preferring nucleoside hydrolase</fullName>
    </submittedName>
</protein>
<evidence type="ECO:0000313" key="6">
    <source>
        <dbReference type="Proteomes" id="UP000256779"/>
    </source>
</evidence>
<gene>
    <name evidence="5" type="ORF">C7460_10356</name>
</gene>
<dbReference type="Proteomes" id="UP000256779">
    <property type="component" value="Unassembled WGS sequence"/>
</dbReference>
<dbReference type="EMBL" id="QREG01000003">
    <property type="protein sequence ID" value="REE01540.1"/>
    <property type="molecule type" value="Genomic_DNA"/>
</dbReference>
<dbReference type="AlphaFoldDB" id="A0A3D9L5R1"/>
<evidence type="ECO:0000313" key="5">
    <source>
        <dbReference type="EMBL" id="REE01540.1"/>
    </source>
</evidence>
<dbReference type="Gene3D" id="3.90.245.10">
    <property type="entry name" value="Ribonucleoside hydrolase-like"/>
    <property type="match status" value="1"/>
</dbReference>
<comment type="caution">
    <text evidence="5">The sequence shown here is derived from an EMBL/GenBank/DDBJ whole genome shotgun (WGS) entry which is preliminary data.</text>
</comment>
<dbReference type="SUPFAM" id="SSF53590">
    <property type="entry name" value="Nucleoside hydrolase"/>
    <property type="match status" value="1"/>
</dbReference>
<keyword evidence="6" id="KW-1185">Reference proteome</keyword>
<keyword evidence="3" id="KW-0732">Signal</keyword>
<organism evidence="5 6">
    <name type="scientific">Marinoscillum furvescens DSM 4134</name>
    <dbReference type="NCBI Taxonomy" id="1122208"/>
    <lineage>
        <taxon>Bacteria</taxon>
        <taxon>Pseudomonadati</taxon>
        <taxon>Bacteroidota</taxon>
        <taxon>Cytophagia</taxon>
        <taxon>Cytophagales</taxon>
        <taxon>Reichenbachiellaceae</taxon>
        <taxon>Marinoscillum</taxon>
    </lineage>
</organism>
<evidence type="ECO:0000256" key="3">
    <source>
        <dbReference type="SAM" id="SignalP"/>
    </source>
</evidence>
<evidence type="ECO:0000256" key="1">
    <source>
        <dbReference type="ARBA" id="ARBA00022801"/>
    </source>
</evidence>
<sequence>MILLTLLFAFLLADVPQAEEKIPVILDADTANEVDDLYAIVRAFGVPQWEITALNATQWQASQWAPAEAMEESHRLNMILTGYLKPIATTKLRRGGYKRMYDWGDQAQHSAAAYEIISQAKALPEGDKLTVVAMGALTNVASALYIAPENAPKLSVYWLGTTYDFEKMQCKKLDFNALMDPQAVDLMLTTPVELHIMPINVVAPMTTRFATAQQELEQEHPLGAYLVNRWRTHLDDGRYERVLWDVALVEAIAKPSLASEVKATSFENPNVWLYKTIEKEAMMEDMYASIREVLQQLPEE</sequence>
<evidence type="ECO:0000256" key="2">
    <source>
        <dbReference type="ARBA" id="ARBA00023295"/>
    </source>
</evidence>
<dbReference type="PANTHER" id="PTHR12304:SF4">
    <property type="entry name" value="URIDINE NUCLEOSIDASE"/>
    <property type="match status" value="1"/>
</dbReference>
<dbReference type="GO" id="GO:0005829">
    <property type="term" value="C:cytosol"/>
    <property type="evidence" value="ECO:0007669"/>
    <property type="project" value="TreeGrafter"/>
</dbReference>
<feature type="signal peptide" evidence="3">
    <location>
        <begin position="1"/>
        <end position="18"/>
    </location>
</feature>
<dbReference type="PANTHER" id="PTHR12304">
    <property type="entry name" value="INOSINE-URIDINE PREFERRING NUCLEOSIDE HYDROLASE"/>
    <property type="match status" value="1"/>
</dbReference>
<feature type="chain" id="PRO_5017763343" evidence="3">
    <location>
        <begin position="19"/>
        <end position="300"/>
    </location>
</feature>
<dbReference type="InterPro" id="IPR023186">
    <property type="entry name" value="IUNH"/>
</dbReference>
<evidence type="ECO:0000259" key="4">
    <source>
        <dbReference type="Pfam" id="PF01156"/>
    </source>
</evidence>
<accession>A0A3D9L5R1</accession>
<keyword evidence="2" id="KW-0326">Glycosidase</keyword>
<name>A0A3D9L5R1_MARFU</name>
<dbReference type="GO" id="GO:0006152">
    <property type="term" value="P:purine nucleoside catabolic process"/>
    <property type="evidence" value="ECO:0007669"/>
    <property type="project" value="TreeGrafter"/>
</dbReference>
<dbReference type="GO" id="GO:0008477">
    <property type="term" value="F:purine nucleosidase activity"/>
    <property type="evidence" value="ECO:0007669"/>
    <property type="project" value="TreeGrafter"/>
</dbReference>
<keyword evidence="1 5" id="KW-0378">Hydrolase</keyword>
<dbReference type="Pfam" id="PF01156">
    <property type="entry name" value="IU_nuc_hydro"/>
    <property type="match status" value="1"/>
</dbReference>
<reference evidence="5 6" key="1">
    <citation type="submission" date="2018-07" db="EMBL/GenBank/DDBJ databases">
        <title>Genomic Encyclopedia of Type Strains, Phase IV (KMG-IV): sequencing the most valuable type-strain genomes for metagenomic binning, comparative biology and taxonomic classification.</title>
        <authorList>
            <person name="Goeker M."/>
        </authorList>
    </citation>
    <scope>NUCLEOTIDE SEQUENCE [LARGE SCALE GENOMIC DNA]</scope>
    <source>
        <strain evidence="5 6">DSM 4134</strain>
    </source>
</reference>
<dbReference type="RefSeq" id="WP_115866829.1">
    <property type="nucleotide sequence ID" value="NZ_QREG01000003.1"/>
</dbReference>
<dbReference type="OrthoDB" id="2530052at2"/>
<dbReference type="InterPro" id="IPR001910">
    <property type="entry name" value="Inosine/uridine_hydrolase_dom"/>
</dbReference>
<dbReference type="InterPro" id="IPR036452">
    <property type="entry name" value="Ribo_hydro-like"/>
</dbReference>
<feature type="domain" description="Inosine/uridine-preferring nucleoside hydrolase" evidence="4">
    <location>
        <begin position="24"/>
        <end position="259"/>
    </location>
</feature>
<proteinExistence type="predicted"/>